<dbReference type="OMA" id="GLMNERS"/>
<feature type="compositionally biased region" description="Basic and acidic residues" evidence="1">
    <location>
        <begin position="252"/>
        <end position="262"/>
    </location>
</feature>
<reference evidence="3" key="2">
    <citation type="journal article" date="2010" name="Genome Res.">
        <title>Population genomic sequencing of Coccidioides fungi reveals recent hybridization and transposon control.</title>
        <authorList>
            <person name="Neafsey D.E."/>
            <person name="Barker B.M."/>
            <person name="Sharpton T.J."/>
            <person name="Stajich J.E."/>
            <person name="Park D.J."/>
            <person name="Whiston E."/>
            <person name="Hung C.-Y."/>
            <person name="McMahan C."/>
            <person name="White J."/>
            <person name="Sykes S."/>
            <person name="Heiman D."/>
            <person name="Young S."/>
            <person name="Zeng Q."/>
            <person name="Abouelleil A."/>
            <person name="Aftuck L."/>
            <person name="Bessette D."/>
            <person name="Brown A."/>
            <person name="FitzGerald M."/>
            <person name="Lui A."/>
            <person name="Macdonald J.P."/>
            <person name="Priest M."/>
            <person name="Orbach M.J."/>
            <person name="Galgiani J.N."/>
            <person name="Kirkland T.N."/>
            <person name="Cole G.T."/>
            <person name="Birren B.W."/>
            <person name="Henn M.R."/>
            <person name="Taylor J.W."/>
            <person name="Rounsley S.D."/>
        </authorList>
    </citation>
    <scope>GENOME REANNOTATION</scope>
    <source>
        <strain evidence="3">RS</strain>
    </source>
</reference>
<reference evidence="3" key="1">
    <citation type="journal article" date="2009" name="Genome Res.">
        <title>Comparative genomic analyses of the human fungal pathogens Coccidioides and their relatives.</title>
        <authorList>
            <person name="Sharpton T.J."/>
            <person name="Stajich J.E."/>
            <person name="Rounsley S.D."/>
            <person name="Gardner M.J."/>
            <person name="Wortman J.R."/>
            <person name="Jordar V.S."/>
            <person name="Maiti R."/>
            <person name="Kodira C.D."/>
            <person name="Neafsey D.E."/>
            <person name="Zeng Q."/>
            <person name="Hung C.-Y."/>
            <person name="McMahan C."/>
            <person name="Muszewska A."/>
            <person name="Grynberg M."/>
            <person name="Mandel M.A."/>
            <person name="Kellner E.M."/>
            <person name="Barker B.M."/>
            <person name="Galgiani J.N."/>
            <person name="Orbach M.J."/>
            <person name="Kirkland T.N."/>
            <person name="Cole G.T."/>
            <person name="Henn M.R."/>
            <person name="Birren B.W."/>
            <person name="Taylor J.W."/>
        </authorList>
    </citation>
    <scope>NUCLEOTIDE SEQUENCE [LARGE SCALE GENOMIC DNA]</scope>
    <source>
        <strain evidence="3">RS</strain>
    </source>
</reference>
<evidence type="ECO:0000313" key="3">
    <source>
        <dbReference type="Proteomes" id="UP000001261"/>
    </source>
</evidence>
<dbReference type="EMBL" id="GG704914">
    <property type="protein sequence ID" value="EAS34350.1"/>
    <property type="molecule type" value="Genomic_DNA"/>
</dbReference>
<evidence type="ECO:0000313" key="2">
    <source>
        <dbReference type="EMBL" id="EAS34350.1"/>
    </source>
</evidence>
<dbReference type="STRING" id="246410.A0A0E1RYT0"/>
<feature type="compositionally biased region" description="Basic and acidic residues" evidence="1">
    <location>
        <begin position="31"/>
        <end position="46"/>
    </location>
</feature>
<dbReference type="InParanoid" id="A0A0E1RYT0"/>
<name>A0A0E1RYT0_COCIM</name>
<proteinExistence type="predicted"/>
<dbReference type="RefSeq" id="XP_001245933.1">
    <property type="nucleotide sequence ID" value="XM_001245932.2"/>
</dbReference>
<keyword evidence="3" id="KW-1185">Reference proteome</keyword>
<protein>
    <submittedName>
        <fullName evidence="2">Uncharacterized protein</fullName>
    </submittedName>
</protein>
<dbReference type="Proteomes" id="UP000001261">
    <property type="component" value="Unassembled WGS sequence"/>
</dbReference>
<feature type="compositionally biased region" description="Basic and acidic residues" evidence="1">
    <location>
        <begin position="68"/>
        <end position="86"/>
    </location>
</feature>
<dbReference type="AlphaFoldDB" id="A0A0E1RYT0"/>
<organism evidence="2 3">
    <name type="scientific">Coccidioides immitis (strain RS)</name>
    <name type="common">Valley fever fungus</name>
    <dbReference type="NCBI Taxonomy" id="246410"/>
    <lineage>
        <taxon>Eukaryota</taxon>
        <taxon>Fungi</taxon>
        <taxon>Dikarya</taxon>
        <taxon>Ascomycota</taxon>
        <taxon>Pezizomycotina</taxon>
        <taxon>Eurotiomycetes</taxon>
        <taxon>Eurotiomycetidae</taxon>
        <taxon>Onygenales</taxon>
        <taxon>Onygenaceae</taxon>
        <taxon>Coccidioides</taxon>
    </lineage>
</organism>
<dbReference type="OrthoDB" id="4199595at2759"/>
<sequence>MAHTRYPSLTSRRRRRTLSWQQHLANQASREANHARAKREPREAEGYFRPPAELALLFPKETSDKEEESQRDKNQKDPFDHQERSTKFGSHSTPLPGPSNSHRERPQASHIDFIVNELLARHKSWNNPGSSPIIRPQDSSLSAVNRTGEALLRFLEKEPNHVRTKSELREYEACRAKLDNNQPLNGAEKERMGTIMRNVQRREYALNKKVAQISQAKINPEDSTATPTCFEQKIAEPTPFNKATSSETIAEEKYTQNEHSTSDDDADADSGEDSDQDEESCFFRYHVYLTDNATGKEPFFLRTYLNKAKAEARVCKEIANVYRSVALEDRTGVELRSVIKDDMLHGQCLDFESGRSVQVQIEPELVENEELPRKKRRKLEYLPNKVYIVVEHVGLLNQPTPAHSAEKADGFPALPRQTYGKEGFALRKLANKQASREMMAYLTNHLSEAEKFDVSITGRMDTEERRYLHELEQGERLYDRNRIVVDRGGRALRVSVKVVEILVRCPRN</sequence>
<dbReference type="GeneID" id="4563706"/>
<dbReference type="KEGG" id="cim:CIMG_05374"/>
<gene>
    <name evidence="2" type="ORF">CIMG_05374</name>
</gene>
<feature type="region of interest" description="Disordered" evidence="1">
    <location>
        <begin position="252"/>
        <end position="276"/>
    </location>
</feature>
<feature type="compositionally biased region" description="Acidic residues" evidence="1">
    <location>
        <begin position="263"/>
        <end position="276"/>
    </location>
</feature>
<accession>A0A0E1RYT0</accession>
<evidence type="ECO:0000256" key="1">
    <source>
        <dbReference type="SAM" id="MobiDB-lite"/>
    </source>
</evidence>
<feature type="region of interest" description="Disordered" evidence="1">
    <location>
        <begin position="1"/>
        <end position="107"/>
    </location>
</feature>
<feature type="compositionally biased region" description="Polar residues" evidence="1">
    <location>
        <begin position="20"/>
        <end position="30"/>
    </location>
</feature>
<dbReference type="VEuPathDB" id="FungiDB:CIMG_05374"/>